<feature type="coiled-coil region" evidence="1">
    <location>
        <begin position="177"/>
        <end position="211"/>
    </location>
</feature>
<evidence type="ECO:0000313" key="4">
    <source>
        <dbReference type="Proteomes" id="UP000683360"/>
    </source>
</evidence>
<name>A0A8S3SQC2_MYTED</name>
<keyword evidence="4" id="KW-1185">Reference proteome</keyword>
<keyword evidence="1" id="KW-0175">Coiled coil</keyword>
<feature type="compositionally biased region" description="Polar residues" evidence="2">
    <location>
        <begin position="137"/>
        <end position="149"/>
    </location>
</feature>
<protein>
    <recommendedName>
        <fullName evidence="5">Apple domain-containing protein</fullName>
    </recommendedName>
</protein>
<evidence type="ECO:0008006" key="5">
    <source>
        <dbReference type="Google" id="ProtNLM"/>
    </source>
</evidence>
<proteinExistence type="predicted"/>
<evidence type="ECO:0000313" key="3">
    <source>
        <dbReference type="EMBL" id="CAG2223590.1"/>
    </source>
</evidence>
<feature type="compositionally biased region" description="Basic and acidic residues" evidence="2">
    <location>
        <begin position="150"/>
        <end position="161"/>
    </location>
</feature>
<sequence length="450" mass="50562">MDAHVIFALENRGPNMCLRECKHYKGCSGVNYRRDTLTCQLLSVSLPGDQLKDSEGFSFANLDIYTLDGDSCLPTNPCKEREKCVPLDINGHVCISYRADSSLNSAKSSQDVKQRKEKNNAIFETSSVDEGSESTDSESILSPMSPRTSSSEEKENTRSWKDALEQFQYSKSIGKRSLDTDSEIKELKDQVKRLKRRVEKLEEKASFLSKAGNDTTNCSEMSDPIKYNGFTLNELKLSIEHVESCQPAIDILLRKMFTSEEITSQSVTGKKTSKCSFAGPRPPMDQTKLHVMSDILGAKEYVTRKELKDLHRKYKTLKERITILEGKFATPEPTAKHVAEKDAEVESLSQPTTSTDHLFNGKTYNQLEESVCHSDSLFACVHYLLLQLFTIDYILSHSVSGQASNSKCVAKPKFDARLYDTLVSIALKKYQKATKCEVTKRVQAVQKSTC</sequence>
<comment type="caution">
    <text evidence="3">The sequence shown here is derived from an EMBL/GenBank/DDBJ whole genome shotgun (WGS) entry which is preliminary data.</text>
</comment>
<accession>A0A8S3SQC2</accession>
<organism evidence="3 4">
    <name type="scientific">Mytilus edulis</name>
    <name type="common">Blue mussel</name>
    <dbReference type="NCBI Taxonomy" id="6550"/>
    <lineage>
        <taxon>Eukaryota</taxon>
        <taxon>Metazoa</taxon>
        <taxon>Spiralia</taxon>
        <taxon>Lophotrochozoa</taxon>
        <taxon>Mollusca</taxon>
        <taxon>Bivalvia</taxon>
        <taxon>Autobranchia</taxon>
        <taxon>Pteriomorphia</taxon>
        <taxon>Mytilida</taxon>
        <taxon>Mytiloidea</taxon>
        <taxon>Mytilidae</taxon>
        <taxon>Mytilinae</taxon>
        <taxon>Mytilus</taxon>
    </lineage>
</organism>
<dbReference type="OrthoDB" id="10001768at2759"/>
<reference evidence="3" key="1">
    <citation type="submission" date="2021-03" db="EMBL/GenBank/DDBJ databases">
        <authorList>
            <person name="Bekaert M."/>
        </authorList>
    </citation>
    <scope>NUCLEOTIDE SEQUENCE</scope>
</reference>
<dbReference type="EMBL" id="CAJPWZ010001791">
    <property type="protein sequence ID" value="CAG2223590.1"/>
    <property type="molecule type" value="Genomic_DNA"/>
</dbReference>
<gene>
    <name evidence="3" type="ORF">MEDL_36845</name>
</gene>
<dbReference type="AlphaFoldDB" id="A0A8S3SQC2"/>
<feature type="region of interest" description="Disordered" evidence="2">
    <location>
        <begin position="106"/>
        <end position="161"/>
    </location>
</feature>
<dbReference type="Proteomes" id="UP000683360">
    <property type="component" value="Unassembled WGS sequence"/>
</dbReference>
<evidence type="ECO:0000256" key="1">
    <source>
        <dbReference type="SAM" id="Coils"/>
    </source>
</evidence>
<feature type="compositionally biased region" description="Basic and acidic residues" evidence="2">
    <location>
        <begin position="110"/>
        <end position="119"/>
    </location>
</feature>
<evidence type="ECO:0000256" key="2">
    <source>
        <dbReference type="SAM" id="MobiDB-lite"/>
    </source>
</evidence>